<evidence type="ECO:0000256" key="2">
    <source>
        <dbReference type="ARBA" id="ARBA00023015"/>
    </source>
</evidence>
<comment type="caution">
    <text evidence="6">The sequence shown here is derived from an EMBL/GenBank/DDBJ whole genome shotgun (WGS) entry which is preliminary data.</text>
</comment>
<dbReference type="Gene3D" id="1.10.10.10">
    <property type="entry name" value="Winged helix-like DNA-binding domain superfamily/Winged helix DNA-binding domain"/>
    <property type="match status" value="1"/>
</dbReference>
<accession>A0ABS5EUB2</accession>
<dbReference type="Pfam" id="PF00126">
    <property type="entry name" value="HTH_1"/>
    <property type="match status" value="1"/>
</dbReference>
<dbReference type="EMBL" id="JAAGBB010000005">
    <property type="protein sequence ID" value="MBR0663864.1"/>
    <property type="molecule type" value="Genomic_DNA"/>
</dbReference>
<protein>
    <submittedName>
        <fullName evidence="6">LysR family transcriptional regulator</fullName>
    </submittedName>
</protein>
<dbReference type="PANTHER" id="PTHR30537:SF74">
    <property type="entry name" value="HTH-TYPE TRANSCRIPTIONAL REGULATOR TRPI"/>
    <property type="match status" value="1"/>
</dbReference>
<reference evidence="7" key="1">
    <citation type="journal article" date="2021" name="Syst. Appl. Microbiol.">
        <title>Roseomonas hellenica sp. nov., isolated from roots of wild-growing Alkanna tinctoria.</title>
        <authorList>
            <person name="Rat A."/>
            <person name="Naranjo H.D."/>
            <person name="Lebbe L."/>
            <person name="Cnockaert M."/>
            <person name="Krigas N."/>
            <person name="Grigoriadou K."/>
            <person name="Maloupa E."/>
            <person name="Willems A."/>
        </authorList>
    </citation>
    <scope>NUCLEOTIDE SEQUENCE [LARGE SCALE GENOMIC DNA]</scope>
    <source>
        <strain evidence="7">LMG 31523</strain>
    </source>
</reference>
<dbReference type="Pfam" id="PF03466">
    <property type="entry name" value="LysR_substrate"/>
    <property type="match status" value="1"/>
</dbReference>
<dbReference type="SUPFAM" id="SSF53850">
    <property type="entry name" value="Periplasmic binding protein-like II"/>
    <property type="match status" value="1"/>
</dbReference>
<dbReference type="SUPFAM" id="SSF46785">
    <property type="entry name" value="Winged helix' DNA-binding domain"/>
    <property type="match status" value="1"/>
</dbReference>
<keyword evidence="2" id="KW-0805">Transcription regulation</keyword>
<evidence type="ECO:0000256" key="3">
    <source>
        <dbReference type="ARBA" id="ARBA00023125"/>
    </source>
</evidence>
<feature type="domain" description="HTH lysR-type" evidence="5">
    <location>
        <begin position="6"/>
        <end position="63"/>
    </location>
</feature>
<dbReference type="Gene3D" id="3.40.190.10">
    <property type="entry name" value="Periplasmic binding protein-like II"/>
    <property type="match status" value="2"/>
</dbReference>
<dbReference type="InterPro" id="IPR058163">
    <property type="entry name" value="LysR-type_TF_proteobact-type"/>
</dbReference>
<dbReference type="CDD" id="cd08432">
    <property type="entry name" value="PBP2_GcdR_TrpI_HvrB_AmpR_like"/>
    <property type="match status" value="1"/>
</dbReference>
<dbReference type="InterPro" id="IPR000847">
    <property type="entry name" value="LysR_HTH_N"/>
</dbReference>
<name>A0ABS5EUB2_9PROT</name>
<comment type="similarity">
    <text evidence="1">Belongs to the LysR transcriptional regulatory family.</text>
</comment>
<keyword evidence="7" id="KW-1185">Reference proteome</keyword>
<dbReference type="PROSITE" id="PS50931">
    <property type="entry name" value="HTH_LYSR"/>
    <property type="match status" value="1"/>
</dbReference>
<dbReference type="InterPro" id="IPR005119">
    <property type="entry name" value="LysR_subst-bd"/>
</dbReference>
<evidence type="ECO:0000256" key="4">
    <source>
        <dbReference type="ARBA" id="ARBA00023163"/>
    </source>
</evidence>
<dbReference type="InterPro" id="IPR036390">
    <property type="entry name" value="WH_DNA-bd_sf"/>
</dbReference>
<keyword evidence="4" id="KW-0804">Transcription</keyword>
<gene>
    <name evidence="6" type="ORF">GXW71_05775</name>
</gene>
<evidence type="ECO:0000313" key="6">
    <source>
        <dbReference type="EMBL" id="MBR0663864.1"/>
    </source>
</evidence>
<dbReference type="InterPro" id="IPR036388">
    <property type="entry name" value="WH-like_DNA-bd_sf"/>
</dbReference>
<dbReference type="RefSeq" id="WP_211851454.1">
    <property type="nucleotide sequence ID" value="NZ_JAAGBB010000005.1"/>
</dbReference>
<sequence length="303" mass="32571">MSRRLPPLNAIRAFEAAGRHESLTKAAAELGVTHGAISRQVAQLEAWLGTALFLRRPAQLILTEVGRGYLAEATAALDRIALASLHARDQAAPTALHVNAPPTFTMRWLIPRLSGFQRAHPGIEVRMTTSLAPVVFDGGYDIAIRGADAPLAAAVSEAFMTEIIRPVCHADLAEGDRLRSPRDLAACTLIAYATQPYSWPEWLEAAGVPDLRPAGTLQFEQMYFALQAAAEGLGVVLVPAFLTTDDIAAGRLCAPFGTLAARQRRYFANAAARTPLVDAFIGWLMREGRDTEQSMASVATAAM</sequence>
<proteinExistence type="inferred from homology"/>
<dbReference type="PANTHER" id="PTHR30537">
    <property type="entry name" value="HTH-TYPE TRANSCRIPTIONAL REGULATOR"/>
    <property type="match status" value="1"/>
</dbReference>
<organism evidence="6 7">
    <name type="scientific">Plastoroseomonas hellenica</name>
    <dbReference type="NCBI Taxonomy" id="2687306"/>
    <lineage>
        <taxon>Bacteria</taxon>
        <taxon>Pseudomonadati</taxon>
        <taxon>Pseudomonadota</taxon>
        <taxon>Alphaproteobacteria</taxon>
        <taxon>Acetobacterales</taxon>
        <taxon>Acetobacteraceae</taxon>
        <taxon>Plastoroseomonas</taxon>
    </lineage>
</organism>
<dbReference type="PRINTS" id="PR00039">
    <property type="entry name" value="HTHLYSR"/>
</dbReference>
<evidence type="ECO:0000313" key="7">
    <source>
        <dbReference type="Proteomes" id="UP001196870"/>
    </source>
</evidence>
<evidence type="ECO:0000256" key="1">
    <source>
        <dbReference type="ARBA" id="ARBA00009437"/>
    </source>
</evidence>
<keyword evidence="3" id="KW-0238">DNA-binding</keyword>
<evidence type="ECO:0000259" key="5">
    <source>
        <dbReference type="PROSITE" id="PS50931"/>
    </source>
</evidence>
<dbReference type="Proteomes" id="UP001196870">
    <property type="component" value="Unassembled WGS sequence"/>
</dbReference>